<evidence type="ECO:0000256" key="1">
    <source>
        <dbReference type="SAM" id="MobiDB-lite"/>
    </source>
</evidence>
<dbReference type="InterPro" id="IPR057567">
    <property type="entry name" value="TPR_TTI1_C"/>
</dbReference>
<dbReference type="PANTHER" id="PTHR18460:SF3">
    <property type="entry name" value="TELO2-INTERACTING PROTEIN 1 HOMOLOG"/>
    <property type="match status" value="1"/>
</dbReference>
<dbReference type="RefSeq" id="XP_003174666.1">
    <property type="nucleotide sequence ID" value="XM_003174618.1"/>
</dbReference>
<keyword evidence="5" id="KW-1185">Reference proteome</keyword>
<dbReference type="Pfam" id="PF24181">
    <property type="entry name" value="TPR_TTI1_C"/>
    <property type="match status" value="1"/>
</dbReference>
<dbReference type="SUPFAM" id="SSF48371">
    <property type="entry name" value="ARM repeat"/>
    <property type="match status" value="1"/>
</dbReference>
<dbReference type="PANTHER" id="PTHR18460">
    <property type="entry name" value="TEL2 INTERACTING PROTEIN 1 TTI1 FAMILY MEMBER"/>
    <property type="match status" value="1"/>
</dbReference>
<dbReference type="Proteomes" id="UP000002669">
    <property type="component" value="Unassembled WGS sequence"/>
</dbReference>
<dbReference type="VEuPathDB" id="FungiDB:MGYG_02197"/>
<dbReference type="Pfam" id="PF24173">
    <property type="entry name" value="TPR_TTI1_N"/>
    <property type="match status" value="1"/>
</dbReference>
<organism evidence="5">
    <name type="scientific">Arthroderma gypseum (strain ATCC MYA-4604 / CBS 118893)</name>
    <name type="common">Microsporum gypseum</name>
    <dbReference type="NCBI Taxonomy" id="535722"/>
    <lineage>
        <taxon>Eukaryota</taxon>
        <taxon>Fungi</taxon>
        <taxon>Dikarya</taxon>
        <taxon>Ascomycota</taxon>
        <taxon>Pezizomycotina</taxon>
        <taxon>Eurotiomycetes</taxon>
        <taxon>Eurotiomycetidae</taxon>
        <taxon>Onygenales</taxon>
        <taxon>Arthrodermataceae</taxon>
        <taxon>Nannizzia</taxon>
    </lineage>
</organism>
<dbReference type="GeneID" id="10029966"/>
<dbReference type="eggNOG" id="KOG4524">
    <property type="taxonomic scope" value="Eukaryota"/>
</dbReference>
<name>E4UQA2_ARTGP</name>
<dbReference type="InterPro" id="IPR057566">
    <property type="entry name" value="TPR_TTI1_N"/>
</dbReference>
<reference evidence="5" key="1">
    <citation type="journal article" date="2012" name="MBio">
        <title>Comparative genome analysis of Trichophyton rubrum and related dermatophytes reveals candidate genes involved in infection.</title>
        <authorList>
            <person name="Martinez D.A."/>
            <person name="Oliver B.G."/>
            <person name="Graeser Y."/>
            <person name="Goldberg J.M."/>
            <person name="Li W."/>
            <person name="Martinez-Rossi N.M."/>
            <person name="Monod M."/>
            <person name="Shelest E."/>
            <person name="Barton R.C."/>
            <person name="Birch E."/>
            <person name="Brakhage A.A."/>
            <person name="Chen Z."/>
            <person name="Gurr S.J."/>
            <person name="Heiman D."/>
            <person name="Heitman J."/>
            <person name="Kosti I."/>
            <person name="Rossi A."/>
            <person name="Saif S."/>
            <person name="Samalova M."/>
            <person name="Saunders C.W."/>
            <person name="Shea T."/>
            <person name="Summerbell R.C."/>
            <person name="Xu J."/>
            <person name="Young S."/>
            <person name="Zeng Q."/>
            <person name="Birren B.W."/>
            <person name="Cuomo C.A."/>
            <person name="White T.C."/>
        </authorList>
    </citation>
    <scope>NUCLEOTIDE SEQUENCE [LARGE SCALE GENOMIC DNA]</scope>
    <source>
        <strain evidence="5">ATCC MYA-4604 / CBS 118893</strain>
    </source>
</reference>
<dbReference type="GO" id="GO:0005737">
    <property type="term" value="C:cytoplasm"/>
    <property type="evidence" value="ECO:0007669"/>
    <property type="project" value="TreeGrafter"/>
</dbReference>
<evidence type="ECO:0000313" key="4">
    <source>
        <dbReference type="EMBL" id="EFQ99183.1"/>
    </source>
</evidence>
<dbReference type="HOGENOM" id="CLU_005544_0_0_1"/>
<dbReference type="InterPro" id="IPR049362">
    <property type="entry name" value="TTI1_rpt"/>
</dbReference>
<dbReference type="InterPro" id="IPR052587">
    <property type="entry name" value="TELO2-interacting_protein_1"/>
</dbReference>
<dbReference type="STRING" id="535722.E4UQA2"/>
<accession>E4UQA2</accession>
<dbReference type="OMA" id="PHPKKPW"/>
<dbReference type="FunCoup" id="E4UQA2">
    <property type="interactions" value="606"/>
</dbReference>
<proteinExistence type="predicted"/>
<evidence type="ECO:0000259" key="3">
    <source>
        <dbReference type="Pfam" id="PF24181"/>
    </source>
</evidence>
<feature type="domain" description="TTI1 C-terminal TPR" evidence="3">
    <location>
        <begin position="752"/>
        <end position="888"/>
    </location>
</feature>
<evidence type="ECO:0000313" key="5">
    <source>
        <dbReference type="Proteomes" id="UP000002669"/>
    </source>
</evidence>
<protein>
    <submittedName>
        <fullName evidence="4">HEAT repeat protein</fullName>
    </submittedName>
</protein>
<dbReference type="InterPro" id="IPR011989">
    <property type="entry name" value="ARM-like"/>
</dbReference>
<evidence type="ECO:0000259" key="2">
    <source>
        <dbReference type="Pfam" id="PF24173"/>
    </source>
</evidence>
<dbReference type="InterPro" id="IPR016024">
    <property type="entry name" value="ARM-type_fold"/>
</dbReference>
<gene>
    <name evidence="4" type="ORF">MGYG_02197</name>
</gene>
<dbReference type="InParanoid" id="E4UQA2"/>
<dbReference type="AlphaFoldDB" id="E4UQA2"/>
<dbReference type="EMBL" id="DS989823">
    <property type="protein sequence ID" value="EFQ99183.1"/>
    <property type="molecule type" value="Genomic_DNA"/>
</dbReference>
<dbReference type="Pfam" id="PF21547">
    <property type="entry name" value="TTI1"/>
    <property type="match status" value="1"/>
</dbReference>
<sequence>MEDIRQKTFQKLRPPCVELSSITLKFKGNLASSNEVLRALDTLYQTLKEVVSYNGLDEKLAEYSFFPLSQIFNESRRISAQCVELALKCLQILIEKGWRSKLSAELGKQLLILMTLLSGGPPAQAQGQGTSTPSRPRSEELIVAAFDCVSSMCRVLHGPAAAASIFNEIGPSTIIDQTVYVLLEAVVDGASNDIQKSAAVALNSLQSRITDRVVLASLLPRTVSSLTKVLRGTAQQRRPYKLLCACLEGLTMNIKFVLNDLAVSSTTDEMPTTTDTGPLVLDKSWLNATTSQIKLALSHVIRLRNHEKDEVRHSLLGLCLMVIEDCPNSLADSLSMMVETVVVLAHHADEKDDDEAYRSLKHLLTSSETVSSILKSNLHSWIVALPRVMQSADDAAKSRVIRQISTAFEALSDTQIKSDILDDTMTSSLHDSISAILMSSQRPLQPLGPPIDARPEALSLTGQSHSNTFQPVIFERQSQRETLLELQTMISRLSNADLSLSMTKSMLNKLYRSPGDSFVSSLWLTLSFLKSASPDTLMIDDILNVDSELSSTSRPQLIEEIYSLALPILTDLQNVDSDDWRTPALALEAVALQAGQLQESFRPELIDTLYPILQLMGSSNPALQNHAMTCLNIVTASCNYPDASTLVIENVDYLINSVALKLNTFDISPQAPKVLLMMIKLSGSRLIPHLDDIIGSIFAVLDAFHGYPKLVELLFGVLGAIVDEGAKQPALLAISNEDESTIHQQRRLPAQPRSVSTIAAWFKERREKRSRELKIEEDSFEPLEPHPKKPWSSLSDKQTGEDDEMEINSQADQSEQPQEPEEKPLSKPHTLLLNIIKSIPPHLSSPSPFLRRSLLSILTRGLPILSQNEKTFLPLINDLWPSVSARITLPAQTGGESQALSTSLKENKAQISDSGIQEETFVTVASCTAIGTMCKGAGDFMSSRIEHEFPRWKRLYKSCWTQVKEDAEKSVQRQRQQLAKKQIQDADVSGSSASAGLVKVIDEPSQPLPRTSFNITKSFTRHHSLWKALTTLYITILSHVTLPADIGDEICYALADWITFFHPELFPANTWKEDGNTDGSLSDEDTDSETRWSKGTLKEAKRALRAMDGWNSDLAWLACAQARARHHGNQNAASLGLNQELRALAGKMNHELERLLGNQAHGEAGNLRFATPVF</sequence>
<dbReference type="OrthoDB" id="6781668at2759"/>
<feature type="compositionally biased region" description="Basic and acidic residues" evidence="1">
    <location>
        <begin position="773"/>
        <end position="787"/>
    </location>
</feature>
<feature type="domain" description="TTI1 N-terminal TPR" evidence="2">
    <location>
        <begin position="9"/>
        <end position="346"/>
    </location>
</feature>
<feature type="region of interest" description="Disordered" evidence="1">
    <location>
        <begin position="773"/>
        <end position="825"/>
    </location>
</feature>
<dbReference type="Gene3D" id="1.25.10.10">
    <property type="entry name" value="Leucine-rich Repeat Variant"/>
    <property type="match status" value="1"/>
</dbReference>
<feature type="region of interest" description="Disordered" evidence="1">
    <location>
        <begin position="1072"/>
        <end position="1093"/>
    </location>
</feature>